<dbReference type="SUPFAM" id="SSF103473">
    <property type="entry name" value="MFS general substrate transporter"/>
    <property type="match status" value="1"/>
</dbReference>
<dbReference type="PANTHER" id="PTHR23502">
    <property type="entry name" value="MAJOR FACILITATOR SUPERFAMILY"/>
    <property type="match status" value="1"/>
</dbReference>
<dbReference type="Gene3D" id="1.20.1250.20">
    <property type="entry name" value="MFS general substrate transporter like domains"/>
    <property type="match status" value="1"/>
</dbReference>
<feature type="transmembrane region" description="Helical" evidence="5">
    <location>
        <begin position="69"/>
        <end position="89"/>
    </location>
</feature>
<feature type="transmembrane region" description="Helical" evidence="5">
    <location>
        <begin position="162"/>
        <end position="186"/>
    </location>
</feature>
<keyword evidence="2 5" id="KW-0812">Transmembrane</keyword>
<dbReference type="EMBL" id="KZ852080">
    <property type="protein sequence ID" value="RDH28080.1"/>
    <property type="molecule type" value="Genomic_DNA"/>
</dbReference>
<dbReference type="GO" id="GO:0022857">
    <property type="term" value="F:transmembrane transporter activity"/>
    <property type="evidence" value="ECO:0007669"/>
    <property type="project" value="InterPro"/>
</dbReference>
<dbReference type="AlphaFoldDB" id="A0A3F3PMC0"/>
<dbReference type="Pfam" id="PF07690">
    <property type="entry name" value="MFS_1"/>
    <property type="match status" value="1"/>
</dbReference>
<evidence type="ECO:0000256" key="4">
    <source>
        <dbReference type="ARBA" id="ARBA00023136"/>
    </source>
</evidence>
<accession>A0A3F3PMC0</accession>
<gene>
    <name evidence="6" type="ORF">BDQ94DRAFT_175077</name>
</gene>
<dbReference type="PANTHER" id="PTHR23502:SF138">
    <property type="entry name" value="MAJOR FACILITATOR SUPERFAMILY (MFS) PROFILE DOMAIN-CONTAINING PROTEIN-RELATED"/>
    <property type="match status" value="1"/>
</dbReference>
<dbReference type="GeneID" id="38140800"/>
<proteinExistence type="predicted"/>
<evidence type="ECO:0000256" key="2">
    <source>
        <dbReference type="ARBA" id="ARBA00022692"/>
    </source>
</evidence>
<evidence type="ECO:0000313" key="7">
    <source>
        <dbReference type="Proteomes" id="UP000253729"/>
    </source>
</evidence>
<name>A0A3F3PMC0_9EURO</name>
<dbReference type="InterPro" id="IPR036259">
    <property type="entry name" value="MFS_trans_sf"/>
</dbReference>
<feature type="transmembrane region" description="Helical" evidence="5">
    <location>
        <begin position="129"/>
        <end position="150"/>
    </location>
</feature>
<dbReference type="Proteomes" id="UP000253729">
    <property type="component" value="Unassembled WGS sequence"/>
</dbReference>
<dbReference type="GO" id="GO:0005886">
    <property type="term" value="C:plasma membrane"/>
    <property type="evidence" value="ECO:0007669"/>
    <property type="project" value="TreeGrafter"/>
</dbReference>
<feature type="transmembrane region" description="Helical" evidence="5">
    <location>
        <begin position="192"/>
        <end position="213"/>
    </location>
</feature>
<dbReference type="RefSeq" id="XP_026621102.1">
    <property type="nucleotide sequence ID" value="XM_026772444.1"/>
</dbReference>
<comment type="subcellular location">
    <subcellularLocation>
        <location evidence="1">Membrane</location>
        <topology evidence="1">Multi-pass membrane protein</topology>
    </subcellularLocation>
</comment>
<evidence type="ECO:0000313" key="6">
    <source>
        <dbReference type="EMBL" id="RDH28080.1"/>
    </source>
</evidence>
<dbReference type="InterPro" id="IPR011701">
    <property type="entry name" value="MFS"/>
</dbReference>
<feature type="transmembrane region" description="Helical" evidence="5">
    <location>
        <begin position="270"/>
        <end position="289"/>
    </location>
</feature>
<keyword evidence="3 5" id="KW-1133">Transmembrane helix</keyword>
<reference evidence="6 7" key="1">
    <citation type="submission" date="2018-07" db="EMBL/GenBank/DDBJ databases">
        <title>The genomes of Aspergillus section Nigri reveals drivers in fungal speciation.</title>
        <authorList>
            <consortium name="DOE Joint Genome Institute"/>
            <person name="Vesth T.C."/>
            <person name="Nybo J."/>
            <person name="Theobald S."/>
            <person name="Brandl J."/>
            <person name="Frisvad J.C."/>
            <person name="Nielsen K.F."/>
            <person name="Lyhne E.K."/>
            <person name="Kogle M.E."/>
            <person name="Kuo A."/>
            <person name="Riley R."/>
            <person name="Clum A."/>
            <person name="Nolan M."/>
            <person name="Lipzen A."/>
            <person name="Salamov A."/>
            <person name="Henrissat B."/>
            <person name="Wiebenga A."/>
            <person name="De vries R.P."/>
            <person name="Grigoriev I.V."/>
            <person name="Mortensen U.H."/>
            <person name="Andersen M.R."/>
            <person name="Baker S.E."/>
        </authorList>
    </citation>
    <scope>NUCLEOTIDE SEQUENCE [LARGE SCALE GENOMIC DNA]</scope>
    <source>
        <strain evidence="6 7">CBS 139.54b</strain>
    </source>
</reference>
<sequence length="332" mass="36966">MDTVEVPTSVARISECRSHRKVFWSKPVILLKPVPNPRAPSTRPGPLLVDLAQDKDRTQPQNWSTGRKLLIVLILCYVTFVAAFASAAFSTTIQSLEHEFHIDAETGTLGATLVFTTATTTTKDAQSVLITHFFAGLFSASPVATVPACFADLYDTYHCGMALTMFSMAVFAGPFTSPLVGGYIILNPDLGWRWTMYIVAIMGLFGTILLVIFHRKNFPLVILVHQARRLRKQTGIWELHACHEEQEPSLQELVARNLARPIRLLFTQPIVLLFTLYMSFVYGLMYALLGDFPVIFQTIHGMNMQNGGVAFYCPNDQGTPRRRIGAVLATQV</sequence>
<protein>
    <submittedName>
        <fullName evidence="6">Major facilitator superfamily domain-containing protein</fullName>
    </submittedName>
</protein>
<evidence type="ECO:0000256" key="5">
    <source>
        <dbReference type="SAM" id="Phobius"/>
    </source>
</evidence>
<keyword evidence="7" id="KW-1185">Reference proteome</keyword>
<evidence type="ECO:0000256" key="1">
    <source>
        <dbReference type="ARBA" id="ARBA00004141"/>
    </source>
</evidence>
<organism evidence="6 7">
    <name type="scientific">Aspergillus welwitschiae</name>
    <dbReference type="NCBI Taxonomy" id="1341132"/>
    <lineage>
        <taxon>Eukaryota</taxon>
        <taxon>Fungi</taxon>
        <taxon>Dikarya</taxon>
        <taxon>Ascomycota</taxon>
        <taxon>Pezizomycotina</taxon>
        <taxon>Eurotiomycetes</taxon>
        <taxon>Eurotiomycetidae</taxon>
        <taxon>Eurotiales</taxon>
        <taxon>Aspergillaceae</taxon>
        <taxon>Aspergillus</taxon>
        <taxon>Aspergillus subgen. Circumdati</taxon>
    </lineage>
</organism>
<evidence type="ECO:0000256" key="3">
    <source>
        <dbReference type="ARBA" id="ARBA00022989"/>
    </source>
</evidence>
<dbReference type="STRING" id="1341132.A0A3F3PMC0"/>
<keyword evidence="4 5" id="KW-0472">Membrane</keyword>